<sequence>MMKSFIFRLIFFTFTARMFFPGPLAAQQAYKISIQIEGLADSLLLLAGYNGDKQFVVDTAFINKKNGYLFSGKEKLPEGMYIIAGSNKNRLFDFIVAGNQEFSITGNKQSLPNSLNAKNSKDNQLLFEYIRFLSDKQKQQAALRDLQRKFAPDSDSAEVAGNQLDLLNHEVKRYIEGIINSHPGTFISIFLKAMQEPEVPPAPLLPNGRPDSTFPYRYYKSHFWDNIDLSDARIIRTPFIHSKVEQFLSKMTVPAPDSLIVSIDELFRRIKTSEEAFKYLVWYLTVKYESSEIMGYDAVFVHLVDAYYQDQRMGWMNPTVKENLIKRATALKPVLIGKTAPEMILLDTLQNPVSLHHISADYTIIYFWDPDCSHCKKESPLMRDFYLKNRKTLNLEVYAVCMDTSWTDMKQYIRKNQLPWINVNGFYSVTPDFRDRYDVHSSPVFFVLDREKKIIAKRILTPQIEAFLNQHSGRKQNQPGQ</sequence>
<dbReference type="CDD" id="cd02966">
    <property type="entry name" value="TlpA_like_family"/>
    <property type="match status" value="1"/>
</dbReference>
<protein>
    <submittedName>
        <fullName evidence="2">Thiol-disulfide oxidoreductase ResA</fullName>
    </submittedName>
</protein>
<dbReference type="Gene3D" id="3.40.30.10">
    <property type="entry name" value="Glutaredoxin"/>
    <property type="match status" value="1"/>
</dbReference>
<dbReference type="SUPFAM" id="SSF52833">
    <property type="entry name" value="Thioredoxin-like"/>
    <property type="match status" value="1"/>
</dbReference>
<proteinExistence type="predicted"/>
<organism evidence="2">
    <name type="scientific">bioreactor metagenome</name>
    <dbReference type="NCBI Taxonomy" id="1076179"/>
    <lineage>
        <taxon>unclassified sequences</taxon>
        <taxon>metagenomes</taxon>
        <taxon>ecological metagenomes</taxon>
    </lineage>
</organism>
<dbReference type="InterPro" id="IPR036249">
    <property type="entry name" value="Thioredoxin-like_sf"/>
</dbReference>
<dbReference type="InterPro" id="IPR025380">
    <property type="entry name" value="DUF4369"/>
</dbReference>
<evidence type="ECO:0000259" key="1">
    <source>
        <dbReference type="PROSITE" id="PS51352"/>
    </source>
</evidence>
<dbReference type="Pfam" id="PF17127">
    <property type="entry name" value="DUF5106"/>
    <property type="match status" value="1"/>
</dbReference>
<dbReference type="Pfam" id="PF14289">
    <property type="entry name" value="DUF4369"/>
    <property type="match status" value="1"/>
</dbReference>
<gene>
    <name evidence="2" type="primary">resA_21</name>
    <name evidence="2" type="ORF">SDC9_21792</name>
</gene>
<dbReference type="EMBL" id="VSSQ01000093">
    <property type="protein sequence ID" value="MPL75949.1"/>
    <property type="molecule type" value="Genomic_DNA"/>
</dbReference>
<name>A0A644UAE1_9ZZZZ</name>
<comment type="caution">
    <text evidence="2">The sequence shown here is derived from an EMBL/GenBank/DDBJ whole genome shotgun (WGS) entry which is preliminary data.</text>
</comment>
<feature type="domain" description="Thioredoxin" evidence="1">
    <location>
        <begin position="334"/>
        <end position="473"/>
    </location>
</feature>
<dbReference type="InterPro" id="IPR033395">
    <property type="entry name" value="DUF5106"/>
</dbReference>
<accession>A0A644UAE1</accession>
<dbReference type="PROSITE" id="PS51352">
    <property type="entry name" value="THIOREDOXIN_2"/>
    <property type="match status" value="1"/>
</dbReference>
<dbReference type="InterPro" id="IPR000866">
    <property type="entry name" value="AhpC/TSA"/>
</dbReference>
<reference evidence="2" key="1">
    <citation type="submission" date="2019-08" db="EMBL/GenBank/DDBJ databases">
        <authorList>
            <person name="Kucharzyk K."/>
            <person name="Murdoch R.W."/>
            <person name="Higgins S."/>
            <person name="Loffler F."/>
        </authorList>
    </citation>
    <scope>NUCLEOTIDE SEQUENCE</scope>
</reference>
<dbReference type="InterPro" id="IPR013766">
    <property type="entry name" value="Thioredoxin_domain"/>
</dbReference>
<dbReference type="AlphaFoldDB" id="A0A644UAE1"/>
<dbReference type="Pfam" id="PF00578">
    <property type="entry name" value="AhpC-TSA"/>
    <property type="match status" value="1"/>
</dbReference>
<evidence type="ECO:0000313" key="2">
    <source>
        <dbReference type="EMBL" id="MPL75949.1"/>
    </source>
</evidence>